<sequence>MTEHSKARQQAENAFTKVQSQFLARHRAVQELDTMVEARAEKTSRLKKARLAKEADERAAKTAVLIAKRGTKT</sequence>
<name>A0A2G1QGN4_9HYPH</name>
<dbReference type="EMBL" id="PDVP01000032">
    <property type="protein sequence ID" value="PHP64614.1"/>
    <property type="molecule type" value="Genomic_DNA"/>
</dbReference>
<dbReference type="RefSeq" id="WP_099308797.1">
    <property type="nucleotide sequence ID" value="NZ_PDVP01000032.1"/>
</dbReference>
<evidence type="ECO:0000313" key="2">
    <source>
        <dbReference type="Proteomes" id="UP000221168"/>
    </source>
</evidence>
<reference evidence="1 2" key="1">
    <citation type="submission" date="2017-10" db="EMBL/GenBank/DDBJ databases">
        <title>Sedimentibacterium mangrovi gen. nov., sp. nov., a novel member of family Phyllobacteriacea isolated from mangrove sediment.</title>
        <authorList>
            <person name="Liao H."/>
            <person name="Tian Y."/>
        </authorList>
    </citation>
    <scope>NUCLEOTIDE SEQUENCE [LARGE SCALE GENOMIC DNA]</scope>
    <source>
        <strain evidence="1 2">X9-2-2</strain>
    </source>
</reference>
<comment type="caution">
    <text evidence="1">The sequence shown here is derived from an EMBL/GenBank/DDBJ whole genome shotgun (WGS) entry which is preliminary data.</text>
</comment>
<dbReference type="Proteomes" id="UP000221168">
    <property type="component" value="Unassembled WGS sequence"/>
</dbReference>
<accession>A0A2G1QGN4</accession>
<proteinExistence type="predicted"/>
<dbReference type="AlphaFoldDB" id="A0A2G1QGN4"/>
<organism evidence="1 2">
    <name type="scientific">Zhengella mangrovi</name>
    <dbReference type="NCBI Taxonomy" id="1982044"/>
    <lineage>
        <taxon>Bacteria</taxon>
        <taxon>Pseudomonadati</taxon>
        <taxon>Pseudomonadota</taxon>
        <taxon>Alphaproteobacteria</taxon>
        <taxon>Hyphomicrobiales</taxon>
        <taxon>Notoacmeibacteraceae</taxon>
        <taxon>Zhengella</taxon>
    </lineage>
</organism>
<dbReference type="OrthoDB" id="8163684at2"/>
<protein>
    <submittedName>
        <fullName evidence="1">Uncharacterized protein</fullName>
    </submittedName>
</protein>
<gene>
    <name evidence="1" type="ORF">CSC94_23410</name>
</gene>
<keyword evidence="2" id="KW-1185">Reference proteome</keyword>
<evidence type="ECO:0000313" key="1">
    <source>
        <dbReference type="EMBL" id="PHP64614.1"/>
    </source>
</evidence>